<dbReference type="Proteomes" id="UP001267426">
    <property type="component" value="Unassembled WGS sequence"/>
</dbReference>
<dbReference type="InterPro" id="IPR025345">
    <property type="entry name" value="DUF4249"/>
</dbReference>
<evidence type="ECO:0000313" key="2">
    <source>
        <dbReference type="Proteomes" id="UP001267426"/>
    </source>
</evidence>
<comment type="caution">
    <text evidence="1">The sequence shown here is derived from an EMBL/GenBank/DDBJ whole genome shotgun (WGS) entry which is preliminary data.</text>
</comment>
<proteinExistence type="predicted"/>
<dbReference type="RefSeq" id="WP_311664019.1">
    <property type="nucleotide sequence ID" value="NZ_JAVRHT010000025.1"/>
</dbReference>
<dbReference type="Pfam" id="PF14054">
    <property type="entry name" value="DUF4249"/>
    <property type="match status" value="1"/>
</dbReference>
<dbReference type="PROSITE" id="PS51257">
    <property type="entry name" value="PROKAR_LIPOPROTEIN"/>
    <property type="match status" value="1"/>
</dbReference>
<organism evidence="1 2">
    <name type="scientific">Rubrivirga litoralis</name>
    <dbReference type="NCBI Taxonomy" id="3075598"/>
    <lineage>
        <taxon>Bacteria</taxon>
        <taxon>Pseudomonadati</taxon>
        <taxon>Rhodothermota</taxon>
        <taxon>Rhodothermia</taxon>
        <taxon>Rhodothermales</taxon>
        <taxon>Rubricoccaceae</taxon>
        <taxon>Rubrivirga</taxon>
    </lineage>
</organism>
<keyword evidence="2" id="KW-1185">Reference proteome</keyword>
<evidence type="ECO:0000313" key="1">
    <source>
        <dbReference type="EMBL" id="MDT0632272.1"/>
    </source>
</evidence>
<reference evidence="1 2" key="1">
    <citation type="submission" date="2023-09" db="EMBL/GenBank/DDBJ databases">
        <authorList>
            <person name="Rey-Velasco X."/>
        </authorList>
    </citation>
    <scope>NUCLEOTIDE SEQUENCE [LARGE SCALE GENOMIC DNA]</scope>
    <source>
        <strain evidence="1 2">F394</strain>
    </source>
</reference>
<gene>
    <name evidence="1" type="ORF">RM540_10990</name>
</gene>
<protein>
    <submittedName>
        <fullName evidence="1">DUF4249 family protein</fullName>
    </submittedName>
</protein>
<name>A0ABU3BSL1_9BACT</name>
<sequence>MPIPPRPALLALSASVLVGLALLVGGCDSAEGERPDLVVSAFLGAEEALPPVRLSRTVPLLEPYDPAAAAVAGARVTVTLLDAGGADEAVYAYAPGPAGVYLPESDAAVLERRTYRLDVVGPDGERLTAQTTVPPDFDVVRGPDPVVPYGLGQGPAVQITASSTPERQAAFVGSTQALAPDEFERVTVDGETRYRSRNLPGRFRPVPIVRRFLDCVEEPAGTLLCEDDPGDENVRVGTSPVINEAGYTRLGDGSLLVQIPFLAFGYLGPQSLTLVSLDAAFQDFVQTRSVQSGGSTLSPGEIPNVTTNVEGGLGVFGSFARETVETTLVEPEGLPGL</sequence>
<dbReference type="EMBL" id="JAVRHT010000025">
    <property type="protein sequence ID" value="MDT0632272.1"/>
    <property type="molecule type" value="Genomic_DNA"/>
</dbReference>
<accession>A0ABU3BSL1</accession>